<protein>
    <recommendedName>
        <fullName evidence="6">G-protein coupled receptors family 1 profile domain-containing protein</fullName>
    </recommendedName>
</protein>
<dbReference type="PANTHER" id="PTHR21301:SF10">
    <property type="entry name" value="REVERSE TRANSCRIPTASE DOMAIN-CONTAINING PROTEIN"/>
    <property type="match status" value="1"/>
</dbReference>
<gene>
    <name evidence="7" type="ORF">HOLleu_19363</name>
</gene>
<comment type="subcellular location">
    <subcellularLocation>
        <location evidence="1">Membrane</location>
    </subcellularLocation>
</comment>
<dbReference type="EMBL" id="JAIZAY010000009">
    <property type="protein sequence ID" value="KAJ8035626.1"/>
    <property type="molecule type" value="Genomic_DNA"/>
</dbReference>
<dbReference type="PANTHER" id="PTHR21301">
    <property type="entry name" value="REVERSE TRANSCRIPTASE"/>
    <property type="match status" value="1"/>
</dbReference>
<reference evidence="7" key="1">
    <citation type="submission" date="2021-10" db="EMBL/GenBank/DDBJ databases">
        <title>Tropical sea cucumber genome reveals ecological adaptation and Cuvierian tubules defense mechanism.</title>
        <authorList>
            <person name="Chen T."/>
        </authorList>
    </citation>
    <scope>NUCLEOTIDE SEQUENCE</scope>
    <source>
        <strain evidence="7">Nanhai2018</strain>
        <tissue evidence="7">Muscle</tissue>
    </source>
</reference>
<evidence type="ECO:0000256" key="1">
    <source>
        <dbReference type="ARBA" id="ARBA00004370"/>
    </source>
</evidence>
<keyword evidence="2 5" id="KW-0812">Transmembrane</keyword>
<dbReference type="OrthoDB" id="10063818at2759"/>
<keyword evidence="3 5" id="KW-1133">Transmembrane helix</keyword>
<sequence>MTARAEELPLAAFVLLACYTFLAFMGNATVVFIMATVKVIRIKSRTVFFIVMNLAVSDLIFSGVAIPLTLVSTTIKLDWSLGKYRIDVIAQRESFITLKDHKPNFPNDPSCRLINPCKSELGKASKLITENIVKKVVKATNVNLWRNTNAVLEWFDQIQNKDNSAFVCFDIVEFYPSITQKLLNDALNFASQYTDITPLDRRIILHTKQTLLFNQNEPWVKKDNELFDITMGSYDGAECCELAVVYLLSLLKPYYGNSIGLYRDDGLAVFNEPPRTIEQIKKNICEIFKSNGLRITIEANKRIVNFLDVTLDLQCGTYKPYLKPDNTPLYVNAKSNHPPSVIRTIPRGINHRLSNISSNENEFKKSTQQYQEALKESGHNYELEYKSKEETKRKHRARKRNITWFNPPFDLRVKTNVGRQFLKIVTESFPKGHTLQKIFNRNTLKISYSCMPNMKSIVDAHNKKILKAQMPAPETDPCNCRAKQDCPLDGKCKATSIVYQATVKSDNYEETYVGLTEGNFKLRLANHQQSFNKERYRNQTELSKHIWTLKDRNKNFEISWRILSRASSFSNVTKRCNLCTMEKFFIICHPEMASLNKRSELVSTCRHASKFQLMNFAGVT</sequence>
<keyword evidence="8" id="KW-1185">Reference proteome</keyword>
<feature type="transmembrane region" description="Helical" evidence="5">
    <location>
        <begin position="12"/>
        <end position="35"/>
    </location>
</feature>
<evidence type="ECO:0000313" key="8">
    <source>
        <dbReference type="Proteomes" id="UP001152320"/>
    </source>
</evidence>
<evidence type="ECO:0000256" key="2">
    <source>
        <dbReference type="ARBA" id="ARBA00022692"/>
    </source>
</evidence>
<dbReference type="GO" id="GO:0016020">
    <property type="term" value="C:membrane"/>
    <property type="evidence" value="ECO:0007669"/>
    <property type="project" value="UniProtKB-SubCell"/>
</dbReference>
<dbReference type="Gene3D" id="1.20.1070.10">
    <property type="entry name" value="Rhodopsin 7-helix transmembrane proteins"/>
    <property type="match status" value="1"/>
</dbReference>
<dbReference type="Proteomes" id="UP001152320">
    <property type="component" value="Chromosome 9"/>
</dbReference>
<feature type="transmembrane region" description="Helical" evidence="5">
    <location>
        <begin position="47"/>
        <end position="70"/>
    </location>
</feature>
<evidence type="ECO:0000256" key="4">
    <source>
        <dbReference type="ARBA" id="ARBA00023136"/>
    </source>
</evidence>
<dbReference type="InterPro" id="IPR058912">
    <property type="entry name" value="HTH_animal"/>
</dbReference>
<feature type="domain" description="G-protein coupled receptors family 1 profile" evidence="6">
    <location>
        <begin position="26"/>
        <end position="82"/>
    </location>
</feature>
<proteinExistence type="predicted"/>
<evidence type="ECO:0000313" key="7">
    <source>
        <dbReference type="EMBL" id="KAJ8035626.1"/>
    </source>
</evidence>
<evidence type="ECO:0000256" key="5">
    <source>
        <dbReference type="SAM" id="Phobius"/>
    </source>
</evidence>
<evidence type="ECO:0000256" key="3">
    <source>
        <dbReference type="ARBA" id="ARBA00022989"/>
    </source>
</evidence>
<accession>A0A9Q1H7V1</accession>
<keyword evidence="4 5" id="KW-0472">Membrane</keyword>
<dbReference type="PROSITE" id="PS50262">
    <property type="entry name" value="G_PROTEIN_RECEP_F1_2"/>
    <property type="match status" value="1"/>
</dbReference>
<comment type="caution">
    <text evidence="7">The sequence shown here is derived from an EMBL/GenBank/DDBJ whole genome shotgun (WGS) entry which is preliminary data.</text>
</comment>
<dbReference type="PROSITE" id="PS51257">
    <property type="entry name" value="PROKAR_LIPOPROTEIN"/>
    <property type="match status" value="1"/>
</dbReference>
<dbReference type="Pfam" id="PF26215">
    <property type="entry name" value="HTH_animal"/>
    <property type="match status" value="1"/>
</dbReference>
<organism evidence="7 8">
    <name type="scientific">Holothuria leucospilota</name>
    <name type="common">Black long sea cucumber</name>
    <name type="synonym">Mertensiothuria leucospilota</name>
    <dbReference type="NCBI Taxonomy" id="206669"/>
    <lineage>
        <taxon>Eukaryota</taxon>
        <taxon>Metazoa</taxon>
        <taxon>Echinodermata</taxon>
        <taxon>Eleutherozoa</taxon>
        <taxon>Echinozoa</taxon>
        <taxon>Holothuroidea</taxon>
        <taxon>Aspidochirotacea</taxon>
        <taxon>Aspidochirotida</taxon>
        <taxon>Holothuriidae</taxon>
        <taxon>Holothuria</taxon>
    </lineage>
</organism>
<dbReference type="SUPFAM" id="SSF81321">
    <property type="entry name" value="Family A G protein-coupled receptor-like"/>
    <property type="match status" value="1"/>
</dbReference>
<dbReference type="AlphaFoldDB" id="A0A9Q1H7V1"/>
<evidence type="ECO:0000259" key="6">
    <source>
        <dbReference type="PROSITE" id="PS50262"/>
    </source>
</evidence>
<name>A0A9Q1H7V1_HOLLE</name>
<dbReference type="InterPro" id="IPR017452">
    <property type="entry name" value="GPCR_Rhodpsn_7TM"/>
</dbReference>